<feature type="binding site" evidence="14">
    <location>
        <position position="216"/>
    </location>
    <ligand>
        <name>a ubiquinone</name>
        <dbReference type="ChEBI" id="CHEBI:16389"/>
    </ligand>
</feature>
<feature type="transmembrane region" description="Helical" evidence="17">
    <location>
        <begin position="257"/>
        <end position="274"/>
    </location>
</feature>
<dbReference type="InterPro" id="IPR016174">
    <property type="entry name" value="Di-haem_cyt_TM"/>
</dbReference>
<dbReference type="InterPro" id="IPR030689">
    <property type="entry name" value="Cytochrome_b"/>
</dbReference>
<dbReference type="GO" id="GO:0022904">
    <property type="term" value="P:respiratory electron transport chain"/>
    <property type="evidence" value="ECO:0007669"/>
    <property type="project" value="InterPro"/>
</dbReference>
<feature type="binding site" description="axial binding residue" evidence="15">
    <location>
        <position position="109"/>
    </location>
    <ligand>
        <name>heme b</name>
        <dbReference type="ChEBI" id="CHEBI:60344"/>
        <label>b566</label>
    </ligand>
    <ligandPart>
        <name>Fe</name>
        <dbReference type="ChEBI" id="CHEBI:18248"/>
    </ligandPart>
</feature>
<dbReference type="Proteomes" id="UP000199397">
    <property type="component" value="Unassembled WGS sequence"/>
</dbReference>
<dbReference type="InterPro" id="IPR005797">
    <property type="entry name" value="Cyt_b/b6_N"/>
</dbReference>
<comment type="function">
    <text evidence="1 16">Component of the ubiquinol-cytochrome c reductase complex (complex III or cytochrome b-c1 complex), which is a respiratory chain that generates an electrochemical potential coupled to ATP synthesis.</text>
</comment>
<dbReference type="PROSITE" id="PS51002">
    <property type="entry name" value="CYTB_NTER"/>
    <property type="match status" value="1"/>
</dbReference>
<feature type="domain" description="Cytochrome b/b6 N-terminal region profile" evidence="18">
    <location>
        <begin position="12"/>
        <end position="224"/>
    </location>
</feature>
<keyword evidence="10 16" id="KW-0249">Electron transport</keyword>
<keyword evidence="5 16" id="KW-0813">Transport</keyword>
<evidence type="ECO:0000256" key="11">
    <source>
        <dbReference type="ARBA" id="ARBA00022989"/>
    </source>
</evidence>
<keyword evidence="13 17" id="KW-0472">Membrane</keyword>
<sequence>MAERPAHNYTGFLGWVEDRFPMMETWQAHLAGYYAPKNFNFWYFFGSLAMLVLVIQIFSGLFLALHYKPDANLAFASVEYIMRDVPGGWFIRYMHSTGASAFFIVVYLHMFRALIYGSYKGKRELIWLIGMAIYLVLMATAFMGYLLPWGQMSYWGAQVIINLFNTIPYIGEGLSTWIRGDFVLGDATLNRFFALHFFLPSLILPALVFVHIVALHAVGSNNPDGVEIKQGPKGNRWSETAPADGIPFHPYYSVKDILGVVVFLIGFFAILFFAPEGGGYFMEAPNFEPANALKTPEHIAPVWYFTPFYTVLRAIPDPFLGTLAMFGAIAVLFVLPWIDRNPVKSWRYRNSAHKINLLLFAAVFIVLGWMGVEAVTPAYKELGTRMTQIYFIFFVVLWIHSTPAKAKYVMWFGILLAAIVAYDIMFRYIPGDAEATSQMLIQFIWPVAYLALTLLLPAFKASCNAEKPVPDRVTG</sequence>
<feature type="transmembrane region" description="Helical" evidence="17">
    <location>
        <begin position="125"/>
        <end position="147"/>
    </location>
</feature>
<evidence type="ECO:0000259" key="19">
    <source>
        <dbReference type="PROSITE" id="PS51003"/>
    </source>
</evidence>
<evidence type="ECO:0000256" key="7">
    <source>
        <dbReference type="ARBA" id="ARBA00022660"/>
    </source>
</evidence>
<feature type="domain" description="Cytochrome b/b6 C-terminal region profile" evidence="19">
    <location>
        <begin position="238"/>
        <end position="412"/>
    </location>
</feature>
<dbReference type="InterPro" id="IPR005798">
    <property type="entry name" value="Cyt_b/b6_C"/>
</dbReference>
<dbReference type="SUPFAM" id="SSF81648">
    <property type="entry name" value="a domain/subunit of cytochrome bc1 complex (Ubiquinol-cytochrome c reductase)"/>
    <property type="match status" value="1"/>
</dbReference>
<keyword evidence="6 15" id="KW-0349">Heme</keyword>
<feature type="transmembrane region" description="Helical" evidence="17">
    <location>
        <begin position="440"/>
        <end position="459"/>
    </location>
</feature>
<dbReference type="OrthoDB" id="9804503at2"/>
<evidence type="ECO:0000256" key="1">
    <source>
        <dbReference type="ARBA" id="ARBA00002444"/>
    </source>
</evidence>
<dbReference type="AlphaFoldDB" id="A0A1H4CS80"/>
<dbReference type="InterPro" id="IPR027387">
    <property type="entry name" value="Cytb/b6-like_sf"/>
</dbReference>
<dbReference type="GO" id="GO:0016491">
    <property type="term" value="F:oxidoreductase activity"/>
    <property type="evidence" value="ECO:0007669"/>
    <property type="project" value="InterPro"/>
</dbReference>
<comment type="subunit">
    <text evidence="3 16">The main subunits of complex b-c1 are: cytochrome b, cytochrome c1 and the Rieske protein.</text>
</comment>
<evidence type="ECO:0000313" key="20">
    <source>
        <dbReference type="EMBL" id="SEA63204.1"/>
    </source>
</evidence>
<feature type="transmembrane region" description="Helical" evidence="17">
    <location>
        <begin position="319"/>
        <end position="337"/>
    </location>
</feature>
<keyword evidence="8 16" id="KW-0812">Transmembrane</keyword>
<dbReference type="EMBL" id="FNQP01000010">
    <property type="protein sequence ID" value="SEA63204.1"/>
    <property type="molecule type" value="Genomic_DNA"/>
</dbReference>
<organism evidence="20 21">
    <name type="scientific">Thiothrix caldifontis</name>
    <dbReference type="NCBI Taxonomy" id="525918"/>
    <lineage>
        <taxon>Bacteria</taxon>
        <taxon>Pseudomonadati</taxon>
        <taxon>Pseudomonadota</taxon>
        <taxon>Gammaproteobacteria</taxon>
        <taxon>Thiotrichales</taxon>
        <taxon>Thiotrichaceae</taxon>
        <taxon>Thiothrix</taxon>
    </lineage>
</organism>
<reference evidence="20 21" key="1">
    <citation type="submission" date="2016-10" db="EMBL/GenBank/DDBJ databases">
        <authorList>
            <person name="de Groot N.N."/>
        </authorList>
    </citation>
    <scope>NUCLEOTIDE SEQUENCE [LARGE SCALE GENOMIC DNA]</scope>
    <source>
        <strain evidence="20 21">DSM 21228</strain>
    </source>
</reference>
<evidence type="ECO:0000256" key="17">
    <source>
        <dbReference type="SAM" id="Phobius"/>
    </source>
</evidence>
<evidence type="ECO:0000256" key="9">
    <source>
        <dbReference type="ARBA" id="ARBA00022723"/>
    </source>
</evidence>
<dbReference type="PANTHER" id="PTHR19271:SF16">
    <property type="entry name" value="CYTOCHROME B"/>
    <property type="match status" value="1"/>
</dbReference>
<name>A0A1H4CS80_9GAMM</name>
<gene>
    <name evidence="20" type="ORF">SAMN05660964_02060</name>
</gene>
<accession>A0A1H4CS80</accession>
<dbReference type="PIRSF" id="PIRSF038885">
    <property type="entry name" value="COB"/>
    <property type="match status" value="1"/>
</dbReference>
<feature type="binding site" description="axial binding residue" evidence="15">
    <location>
        <position position="196"/>
    </location>
    <ligand>
        <name>heme b</name>
        <dbReference type="ChEBI" id="CHEBI:60344"/>
        <label>b562</label>
    </ligand>
    <ligandPart>
        <name>Fe</name>
        <dbReference type="ChEBI" id="CHEBI:18248"/>
    </ligandPart>
</feature>
<dbReference type="PANTHER" id="PTHR19271">
    <property type="entry name" value="CYTOCHROME B"/>
    <property type="match status" value="1"/>
</dbReference>
<feature type="transmembrane region" description="Helical" evidence="17">
    <location>
        <begin position="408"/>
        <end position="428"/>
    </location>
</feature>
<dbReference type="SUPFAM" id="SSF81342">
    <property type="entry name" value="Transmembrane di-heme cytochromes"/>
    <property type="match status" value="1"/>
</dbReference>
<evidence type="ECO:0000256" key="5">
    <source>
        <dbReference type="ARBA" id="ARBA00022448"/>
    </source>
</evidence>
<evidence type="ECO:0000256" key="4">
    <source>
        <dbReference type="ARBA" id="ARBA00013531"/>
    </source>
</evidence>
<evidence type="ECO:0000259" key="18">
    <source>
        <dbReference type="PROSITE" id="PS51002"/>
    </source>
</evidence>
<protein>
    <recommendedName>
        <fullName evidence="4 16">Cytochrome b</fullName>
    </recommendedName>
</protein>
<comment type="subcellular location">
    <subcellularLocation>
        <location evidence="2">Membrane</location>
        <topology evidence="2">Multi-pass membrane protein</topology>
    </subcellularLocation>
</comment>
<feature type="transmembrane region" description="Helical" evidence="17">
    <location>
        <begin position="382"/>
        <end position="401"/>
    </location>
</feature>
<dbReference type="PROSITE" id="PS51003">
    <property type="entry name" value="CYTB_CTER"/>
    <property type="match status" value="1"/>
</dbReference>
<evidence type="ECO:0000256" key="2">
    <source>
        <dbReference type="ARBA" id="ARBA00004141"/>
    </source>
</evidence>
<dbReference type="Pfam" id="PF00032">
    <property type="entry name" value="Cytochrom_B_C"/>
    <property type="match status" value="1"/>
</dbReference>
<proteinExistence type="inferred from homology"/>
<dbReference type="GO" id="GO:0008121">
    <property type="term" value="F:quinol-cytochrome-c reductase activity"/>
    <property type="evidence" value="ECO:0007669"/>
    <property type="project" value="InterPro"/>
</dbReference>
<keyword evidence="21" id="KW-1185">Reference proteome</keyword>
<evidence type="ECO:0000256" key="12">
    <source>
        <dbReference type="ARBA" id="ARBA00023004"/>
    </source>
</evidence>
<evidence type="ECO:0000313" key="21">
    <source>
        <dbReference type="Proteomes" id="UP000199397"/>
    </source>
</evidence>
<evidence type="ECO:0000256" key="14">
    <source>
        <dbReference type="PIRSR" id="PIRSR038885-1"/>
    </source>
</evidence>
<dbReference type="Pfam" id="PF00033">
    <property type="entry name" value="Cytochrome_B"/>
    <property type="match status" value="1"/>
</dbReference>
<feature type="transmembrane region" description="Helical" evidence="17">
    <location>
        <begin position="357"/>
        <end position="376"/>
    </location>
</feature>
<comment type="similarity">
    <text evidence="16">Belongs to the cytochrome b family.</text>
</comment>
<dbReference type="FunFam" id="1.20.810.10:FF:000004">
    <property type="entry name" value="Cytochrome b"/>
    <property type="match status" value="1"/>
</dbReference>
<dbReference type="InterPro" id="IPR036150">
    <property type="entry name" value="Cyt_b/b6_C_sf"/>
</dbReference>
<keyword evidence="11 17" id="KW-1133">Transmembrane helix</keyword>
<dbReference type="CDD" id="cd00284">
    <property type="entry name" value="Cytochrome_b_N"/>
    <property type="match status" value="1"/>
</dbReference>
<feature type="binding site" description="axial binding residue" evidence="15">
    <location>
        <position position="211"/>
    </location>
    <ligand>
        <name>heme b</name>
        <dbReference type="ChEBI" id="CHEBI:60344"/>
        <label>b566</label>
    </ligand>
    <ligandPart>
        <name>Fe</name>
        <dbReference type="ChEBI" id="CHEBI:18248"/>
    </ligandPart>
</feature>
<evidence type="ECO:0000256" key="13">
    <source>
        <dbReference type="ARBA" id="ARBA00023136"/>
    </source>
</evidence>
<evidence type="ECO:0000256" key="3">
    <source>
        <dbReference type="ARBA" id="ARBA00011649"/>
    </source>
</evidence>
<feature type="binding site" description="axial binding residue" evidence="15">
    <location>
        <position position="95"/>
    </location>
    <ligand>
        <name>heme b</name>
        <dbReference type="ChEBI" id="CHEBI:60344"/>
        <label>b562</label>
    </ligand>
    <ligandPart>
        <name>Fe</name>
        <dbReference type="ChEBI" id="CHEBI:18248"/>
    </ligandPart>
</feature>
<evidence type="ECO:0000256" key="8">
    <source>
        <dbReference type="ARBA" id="ARBA00022692"/>
    </source>
</evidence>
<evidence type="ECO:0000256" key="16">
    <source>
        <dbReference type="RuleBase" id="RU003385"/>
    </source>
</evidence>
<dbReference type="InterPro" id="IPR048259">
    <property type="entry name" value="Cytochrome_b_N_euk/bac"/>
</dbReference>
<comment type="cofactor">
    <cofactor evidence="15">
        <name>heme</name>
        <dbReference type="ChEBI" id="CHEBI:30413"/>
    </cofactor>
    <text evidence="15">Binds 2 heme groups non-covalently.</text>
</comment>
<keyword evidence="9 15" id="KW-0479">Metal-binding</keyword>
<dbReference type="GO" id="GO:0045275">
    <property type="term" value="C:respiratory chain complex III"/>
    <property type="evidence" value="ECO:0007669"/>
    <property type="project" value="InterPro"/>
</dbReference>
<dbReference type="GO" id="GO:0046872">
    <property type="term" value="F:metal ion binding"/>
    <property type="evidence" value="ECO:0007669"/>
    <property type="project" value="UniProtKB-KW"/>
</dbReference>
<keyword evidence="7 16" id="KW-0679">Respiratory chain</keyword>
<feature type="transmembrane region" description="Helical" evidence="17">
    <location>
        <begin position="41"/>
        <end position="65"/>
    </location>
</feature>
<feature type="transmembrane region" description="Helical" evidence="17">
    <location>
        <begin position="99"/>
        <end position="119"/>
    </location>
</feature>
<dbReference type="STRING" id="525918.SAMN05660964_02060"/>
<evidence type="ECO:0000256" key="6">
    <source>
        <dbReference type="ARBA" id="ARBA00022617"/>
    </source>
</evidence>
<feature type="transmembrane region" description="Helical" evidence="17">
    <location>
        <begin position="198"/>
        <end position="219"/>
    </location>
</feature>
<dbReference type="Gene3D" id="1.20.810.10">
    <property type="entry name" value="Cytochrome Bc1 Complex, Chain C"/>
    <property type="match status" value="1"/>
</dbReference>
<evidence type="ECO:0000256" key="15">
    <source>
        <dbReference type="PIRSR" id="PIRSR038885-2"/>
    </source>
</evidence>
<dbReference type="RefSeq" id="WP_093068284.1">
    <property type="nucleotide sequence ID" value="NZ_FNQP01000010.1"/>
</dbReference>
<keyword evidence="12 15" id="KW-0408">Iron</keyword>
<comment type="cofactor">
    <cofactor evidence="16">
        <name>heme b</name>
        <dbReference type="ChEBI" id="CHEBI:60344"/>
    </cofactor>
    <text evidence="16">Binds 2 heme groups non-covalently.</text>
</comment>
<evidence type="ECO:0000256" key="10">
    <source>
        <dbReference type="ARBA" id="ARBA00022982"/>
    </source>
</evidence>